<dbReference type="InterPro" id="IPR051175">
    <property type="entry name" value="CLK_kinases"/>
</dbReference>
<evidence type="ECO:0000256" key="4">
    <source>
        <dbReference type="ARBA" id="ARBA00022777"/>
    </source>
</evidence>
<dbReference type="InterPro" id="IPR011009">
    <property type="entry name" value="Kinase-like_dom_sf"/>
</dbReference>
<dbReference type="EMBL" id="DF977496">
    <property type="protein sequence ID" value="GAP90915.1"/>
    <property type="molecule type" value="Genomic_DNA"/>
</dbReference>
<dbReference type="Gene3D" id="3.30.200.20">
    <property type="entry name" value="Phosphorylase Kinase, domain 1"/>
    <property type="match status" value="1"/>
</dbReference>
<evidence type="ECO:0000313" key="9">
    <source>
        <dbReference type="EMBL" id="GAP90915.1"/>
    </source>
</evidence>
<dbReference type="PROSITE" id="PS50011">
    <property type="entry name" value="PROTEIN_KINASE_DOM"/>
    <property type="match status" value="1"/>
</dbReference>
<proteinExistence type="predicted"/>
<evidence type="ECO:0000256" key="6">
    <source>
        <dbReference type="PROSITE-ProRule" id="PRU10141"/>
    </source>
</evidence>
<dbReference type="AlphaFoldDB" id="A0A1W2TR16"/>
<dbReference type="SUPFAM" id="SSF56112">
    <property type="entry name" value="Protein kinase-like (PK-like)"/>
    <property type="match status" value="1"/>
</dbReference>
<name>A0A1W2TR16_ROSNE</name>
<keyword evidence="5 6" id="KW-0067">ATP-binding</keyword>
<evidence type="ECO:0000313" key="10">
    <source>
        <dbReference type="Proteomes" id="UP000054516"/>
    </source>
</evidence>
<dbReference type="PANTHER" id="PTHR45646">
    <property type="entry name" value="SERINE/THREONINE-PROTEIN KINASE DOA-RELATED"/>
    <property type="match status" value="1"/>
</dbReference>
<dbReference type="PANTHER" id="PTHR45646:SF11">
    <property type="entry name" value="SERINE_THREONINE-PROTEIN KINASE DOA"/>
    <property type="match status" value="1"/>
</dbReference>
<evidence type="ECO:0000256" key="2">
    <source>
        <dbReference type="ARBA" id="ARBA00022679"/>
    </source>
</evidence>
<accession>A0A1W2TR16</accession>
<dbReference type="Pfam" id="PF00069">
    <property type="entry name" value="Pkinase"/>
    <property type="match status" value="2"/>
</dbReference>
<dbReference type="GO" id="GO:0005634">
    <property type="term" value="C:nucleus"/>
    <property type="evidence" value="ECO:0007669"/>
    <property type="project" value="TreeGrafter"/>
</dbReference>
<evidence type="ECO:0000259" key="8">
    <source>
        <dbReference type="PROSITE" id="PS50011"/>
    </source>
</evidence>
<reference evidence="9" key="1">
    <citation type="submission" date="2016-03" db="EMBL/GenBank/DDBJ databases">
        <title>Draft genome sequence of Rosellinia necatrix.</title>
        <authorList>
            <person name="Kanematsu S."/>
        </authorList>
    </citation>
    <scope>NUCLEOTIDE SEQUENCE [LARGE SCALE GENOMIC DNA]</scope>
    <source>
        <strain evidence="9">W97</strain>
    </source>
</reference>
<protein>
    <submittedName>
        <fullName evidence="9">Putative CMGC protein kinase</fullName>
    </submittedName>
</protein>
<dbReference type="GO" id="GO:0004674">
    <property type="term" value="F:protein serine/threonine kinase activity"/>
    <property type="evidence" value="ECO:0007669"/>
    <property type="project" value="UniProtKB-KW"/>
</dbReference>
<keyword evidence="3 6" id="KW-0547">Nucleotide-binding</keyword>
<keyword evidence="10" id="KW-1185">Reference proteome</keyword>
<feature type="region of interest" description="Disordered" evidence="7">
    <location>
        <begin position="1"/>
        <end position="22"/>
    </location>
</feature>
<dbReference type="Gene3D" id="1.10.510.10">
    <property type="entry name" value="Transferase(Phosphotransferase) domain 1"/>
    <property type="match status" value="1"/>
</dbReference>
<keyword evidence="2" id="KW-0808">Transferase</keyword>
<evidence type="ECO:0000256" key="3">
    <source>
        <dbReference type="ARBA" id="ARBA00022741"/>
    </source>
</evidence>
<feature type="domain" description="Protein kinase" evidence="8">
    <location>
        <begin position="64"/>
        <end position="400"/>
    </location>
</feature>
<sequence length="416" mass="46742">MDGRAATPPPPLIKSDSSAENGEYVDWDSDEAGEIEINAEPVEKYQQGCVYYPIRLGDILDNRYCVKHKLGHGGFSTVWMAQDKETSELVALKVLVSGKDGETEFNAQKMVKQAVGEASHIVPCQRTFEVQGNHGNRHHVLVMPALGPNLDTHYRDAPIAARMQAAFHVLKALKTIHEAKLVHRDLNRGAVMWEWKHTDNLNMATHCQYLGRPRRLDLSSLLWKPGDLVRPVVIPPKLTGNTVYLGDFGMAARAGAPADVQFQTPAEYCAPERYHNVNPSSASDMWSYMCIFATLYLGFSPFYGLGGNRIMELLVNTLGPLPPSWEGRYQYHDSTADDAWYDQARETHVEMTLESKLARRNPAPNETEKALVLSILRRGFYYDPQQRISAAELLEDKAFIAIMEKYGCMQSEEKGK</sequence>
<dbReference type="InterPro" id="IPR017441">
    <property type="entry name" value="Protein_kinase_ATP_BS"/>
</dbReference>
<keyword evidence="1" id="KW-0723">Serine/threonine-protein kinase</keyword>
<dbReference type="STRING" id="77044.A0A1W2TR16"/>
<gene>
    <name evidence="9" type="ORF">SAMD00023353_5100350</name>
</gene>
<dbReference type="InterPro" id="IPR000719">
    <property type="entry name" value="Prot_kinase_dom"/>
</dbReference>
<dbReference type="OMA" id="KGPSICT"/>
<dbReference type="Proteomes" id="UP000054516">
    <property type="component" value="Unassembled WGS sequence"/>
</dbReference>
<dbReference type="PROSITE" id="PS00107">
    <property type="entry name" value="PROTEIN_KINASE_ATP"/>
    <property type="match status" value="1"/>
</dbReference>
<keyword evidence="4 9" id="KW-0418">Kinase</keyword>
<evidence type="ECO:0000256" key="7">
    <source>
        <dbReference type="SAM" id="MobiDB-lite"/>
    </source>
</evidence>
<evidence type="ECO:0000256" key="5">
    <source>
        <dbReference type="ARBA" id="ARBA00022840"/>
    </source>
</evidence>
<dbReference type="GO" id="GO:0005524">
    <property type="term" value="F:ATP binding"/>
    <property type="evidence" value="ECO:0007669"/>
    <property type="project" value="UniProtKB-UniRule"/>
</dbReference>
<evidence type="ECO:0000256" key="1">
    <source>
        <dbReference type="ARBA" id="ARBA00022527"/>
    </source>
</evidence>
<dbReference type="OrthoDB" id="5979581at2759"/>
<organism evidence="9">
    <name type="scientific">Rosellinia necatrix</name>
    <name type="common">White root-rot fungus</name>
    <dbReference type="NCBI Taxonomy" id="77044"/>
    <lineage>
        <taxon>Eukaryota</taxon>
        <taxon>Fungi</taxon>
        <taxon>Dikarya</taxon>
        <taxon>Ascomycota</taxon>
        <taxon>Pezizomycotina</taxon>
        <taxon>Sordariomycetes</taxon>
        <taxon>Xylariomycetidae</taxon>
        <taxon>Xylariales</taxon>
        <taxon>Xylariaceae</taxon>
        <taxon>Rosellinia</taxon>
    </lineage>
</organism>
<feature type="binding site" evidence="6">
    <location>
        <position position="93"/>
    </location>
    <ligand>
        <name>ATP</name>
        <dbReference type="ChEBI" id="CHEBI:30616"/>
    </ligand>
</feature>